<keyword evidence="3" id="KW-1185">Reference proteome</keyword>
<organism evidence="2 3">
    <name type="scientific">Mitosporidium daphniae</name>
    <dbReference type="NCBI Taxonomy" id="1485682"/>
    <lineage>
        <taxon>Eukaryota</taxon>
        <taxon>Fungi</taxon>
        <taxon>Fungi incertae sedis</taxon>
        <taxon>Microsporidia</taxon>
        <taxon>Mitosporidium</taxon>
    </lineage>
</organism>
<proteinExistence type="predicted"/>
<dbReference type="GeneID" id="25260402"/>
<accession>A0A098VNU4</accession>
<evidence type="ECO:0000256" key="1">
    <source>
        <dbReference type="SAM" id="MobiDB-lite"/>
    </source>
</evidence>
<evidence type="ECO:0000313" key="3">
    <source>
        <dbReference type="Proteomes" id="UP000029725"/>
    </source>
</evidence>
<feature type="compositionally biased region" description="Basic residues" evidence="1">
    <location>
        <begin position="1"/>
        <end position="10"/>
    </location>
</feature>
<dbReference type="VEuPathDB" id="MicrosporidiaDB:DI09_59p80"/>
<sequence>MNSLKQKRSHQNNMESQKEDDYRNSLNDTILKHKTPSEKEVERRAKVEEMFSIPMNVSRNDKRKKETPWYDMQPTEAVELNPNRPGDPLLKIKSATNTRKSEDTEYSKTNSSSKHAPYAGGSSEYDRLRSERLIREKRERERQDSLLRTNKFT</sequence>
<protein>
    <submittedName>
        <fullName evidence="2">Uncharacterized protein</fullName>
    </submittedName>
</protein>
<dbReference type="AlphaFoldDB" id="A0A098VNU4"/>
<reference evidence="2 3" key="1">
    <citation type="submission" date="2014-04" db="EMBL/GenBank/DDBJ databases">
        <title>A new species of microsporidia sheds light on the evolution of extreme parasitism.</title>
        <authorList>
            <person name="Haag K.L."/>
            <person name="James T.Y."/>
            <person name="Larsson R."/>
            <person name="Schaer T.M."/>
            <person name="Refardt D."/>
            <person name="Pombert J.-F."/>
            <person name="Ebert D."/>
        </authorList>
    </citation>
    <scope>NUCLEOTIDE SEQUENCE [LARGE SCALE GENOMIC DNA]</scope>
    <source>
        <strain evidence="2 3">UGP3</strain>
        <tissue evidence="2">Spores</tissue>
    </source>
</reference>
<feature type="compositionally biased region" description="Basic and acidic residues" evidence="1">
    <location>
        <begin position="59"/>
        <end position="68"/>
    </location>
</feature>
<feature type="region of interest" description="Disordered" evidence="1">
    <location>
        <begin position="1"/>
        <end position="153"/>
    </location>
</feature>
<dbReference type="RefSeq" id="XP_013237161.1">
    <property type="nucleotide sequence ID" value="XM_013381707.1"/>
</dbReference>
<feature type="compositionally biased region" description="Basic and acidic residues" evidence="1">
    <location>
        <begin position="124"/>
        <end position="145"/>
    </location>
</feature>
<comment type="caution">
    <text evidence="2">The sequence shown here is derived from an EMBL/GenBank/DDBJ whole genome shotgun (WGS) entry which is preliminary data.</text>
</comment>
<dbReference type="HOGENOM" id="CLU_1713723_0_0_1"/>
<dbReference type="Proteomes" id="UP000029725">
    <property type="component" value="Unassembled WGS sequence"/>
</dbReference>
<feature type="compositionally biased region" description="Basic and acidic residues" evidence="1">
    <location>
        <begin position="35"/>
        <end position="49"/>
    </location>
</feature>
<name>A0A098VNU4_9MICR</name>
<gene>
    <name evidence="2" type="ORF">DI09_59p80</name>
</gene>
<dbReference type="EMBL" id="JMKJ01000554">
    <property type="protein sequence ID" value="KGG50718.1"/>
    <property type="molecule type" value="Genomic_DNA"/>
</dbReference>
<evidence type="ECO:0000313" key="2">
    <source>
        <dbReference type="EMBL" id="KGG50718.1"/>
    </source>
</evidence>